<keyword evidence="2" id="KW-1185">Reference proteome</keyword>
<dbReference type="Proteomes" id="UP000474296">
    <property type="component" value="Unassembled WGS sequence"/>
</dbReference>
<organism evidence="1 2">
    <name type="scientific">Spongiivirga citrea</name>
    <dbReference type="NCBI Taxonomy" id="1481457"/>
    <lineage>
        <taxon>Bacteria</taxon>
        <taxon>Pseudomonadati</taxon>
        <taxon>Bacteroidota</taxon>
        <taxon>Flavobacteriia</taxon>
        <taxon>Flavobacteriales</taxon>
        <taxon>Flavobacteriaceae</taxon>
        <taxon>Spongiivirga</taxon>
    </lineage>
</organism>
<comment type="caution">
    <text evidence="1">The sequence shown here is derived from an EMBL/GenBank/DDBJ whole genome shotgun (WGS) entry which is preliminary data.</text>
</comment>
<proteinExistence type="predicted"/>
<reference evidence="1 2" key="1">
    <citation type="submission" date="2020-01" db="EMBL/GenBank/DDBJ databases">
        <title>Spongiivirga citrea KCTC 32990T.</title>
        <authorList>
            <person name="Wang G."/>
        </authorList>
    </citation>
    <scope>NUCLEOTIDE SEQUENCE [LARGE SCALE GENOMIC DNA]</scope>
    <source>
        <strain evidence="1 2">KCTC 32990</strain>
    </source>
</reference>
<evidence type="ECO:0000313" key="2">
    <source>
        <dbReference type="Proteomes" id="UP000474296"/>
    </source>
</evidence>
<dbReference type="EMBL" id="JAABOQ010000007">
    <property type="protein sequence ID" value="NER18874.1"/>
    <property type="molecule type" value="Genomic_DNA"/>
</dbReference>
<evidence type="ECO:0008006" key="3">
    <source>
        <dbReference type="Google" id="ProtNLM"/>
    </source>
</evidence>
<sequence>MRKFRFLIGIVLSLIGVLALVYVAMSHLNSPDFVDIAKVEPNYRLEAKTIIDLGKNQDSNYLRTENVVEIRGVVKEINDLNDRITILLGTNKNELSCIICDMQSNQKEKITKLKPNDTIKIKGVFKGFLQDAIFLNCVISE</sequence>
<dbReference type="AlphaFoldDB" id="A0A6M0CRZ6"/>
<dbReference type="InterPro" id="IPR024422">
    <property type="entry name" value="Protein_unknown_function_OB"/>
</dbReference>
<evidence type="ECO:0000313" key="1">
    <source>
        <dbReference type="EMBL" id="NER18874.1"/>
    </source>
</evidence>
<accession>A0A6M0CRZ6</accession>
<protein>
    <recommendedName>
        <fullName evidence="3">tRNA_anti-like</fullName>
    </recommendedName>
</protein>
<name>A0A6M0CRZ6_9FLAO</name>
<dbReference type="RefSeq" id="WP_164033553.1">
    <property type="nucleotide sequence ID" value="NZ_JAABOQ010000007.1"/>
</dbReference>
<gene>
    <name evidence="1" type="ORF">GWK10_16770</name>
</gene>
<dbReference type="Pfam" id="PF12869">
    <property type="entry name" value="tRNA_anti-like"/>
    <property type="match status" value="1"/>
</dbReference>